<evidence type="ECO:0000256" key="2">
    <source>
        <dbReference type="ARBA" id="ARBA00022485"/>
    </source>
</evidence>
<dbReference type="Pfam" id="PF13353">
    <property type="entry name" value="Fer4_12"/>
    <property type="match status" value="1"/>
</dbReference>
<evidence type="ECO:0000256" key="3">
    <source>
        <dbReference type="ARBA" id="ARBA00022691"/>
    </source>
</evidence>
<organism evidence="7 8">
    <name type="scientific">Enterocloster bolteae (strain ATCC BAA-613 / DSM 15670 / CCUG 46953 / JCM 12243 / WAL 16351)</name>
    <name type="common">Clostridium bolteae</name>
    <dbReference type="NCBI Taxonomy" id="411902"/>
    <lineage>
        <taxon>Bacteria</taxon>
        <taxon>Bacillati</taxon>
        <taxon>Bacillota</taxon>
        <taxon>Clostridia</taxon>
        <taxon>Lachnospirales</taxon>
        <taxon>Lachnospiraceae</taxon>
        <taxon>Enterocloster</taxon>
    </lineage>
</organism>
<evidence type="ECO:0000313" key="8">
    <source>
        <dbReference type="Proteomes" id="UP000005396"/>
    </source>
</evidence>
<dbReference type="AlphaFoldDB" id="A8RII3"/>
<dbReference type="eggNOG" id="COG0602">
    <property type="taxonomic scope" value="Bacteria"/>
</dbReference>
<dbReference type="SFLD" id="SFLDF00299">
    <property type="entry name" value="anaerobic_ribonucleoside-triph"/>
    <property type="match status" value="1"/>
</dbReference>
<dbReference type="Proteomes" id="UP000005396">
    <property type="component" value="Unassembled WGS sequence"/>
</dbReference>
<dbReference type="EMBL" id="ABCC02000009">
    <property type="protein sequence ID" value="EDP19266.1"/>
    <property type="molecule type" value="Genomic_DNA"/>
</dbReference>
<accession>A8RII3</accession>
<keyword evidence="4" id="KW-0479">Metal-binding</keyword>
<keyword evidence="6" id="KW-0411">Iron-sulfur</keyword>
<dbReference type="PANTHER" id="PTHR30352">
    <property type="entry name" value="PYRUVATE FORMATE-LYASE-ACTIVATING ENZYME"/>
    <property type="match status" value="1"/>
</dbReference>
<dbReference type="GO" id="GO:0004748">
    <property type="term" value="F:ribonucleoside-diphosphate reductase activity, thioredoxin disulfide as acceptor"/>
    <property type="evidence" value="ECO:0007669"/>
    <property type="project" value="TreeGrafter"/>
</dbReference>
<dbReference type="InterPro" id="IPR007197">
    <property type="entry name" value="rSAM"/>
</dbReference>
<dbReference type="Gene3D" id="3.20.20.70">
    <property type="entry name" value="Aldolase class I"/>
    <property type="match status" value="1"/>
</dbReference>
<evidence type="ECO:0000313" key="7">
    <source>
        <dbReference type="EMBL" id="EDP19266.1"/>
    </source>
</evidence>
<keyword evidence="5" id="KW-0408">Iron</keyword>
<dbReference type="SFLD" id="SFLDG01063">
    <property type="entry name" value="activating_enzymes__group_1"/>
    <property type="match status" value="1"/>
</dbReference>
<comment type="caution">
    <text evidence="7">The sequence shown here is derived from an EMBL/GenBank/DDBJ whole genome shotgun (WGS) entry which is preliminary data.</text>
</comment>
<comment type="cofactor">
    <cofactor evidence="1">
        <name>[4Fe-4S] cluster</name>
        <dbReference type="ChEBI" id="CHEBI:49883"/>
    </cofactor>
</comment>
<dbReference type="InterPro" id="IPR058240">
    <property type="entry name" value="rSAM_sf"/>
</dbReference>
<reference evidence="7 8" key="1">
    <citation type="submission" date="2007-08" db="EMBL/GenBank/DDBJ databases">
        <authorList>
            <person name="Fulton L."/>
            <person name="Clifton S."/>
            <person name="Fulton B."/>
            <person name="Xu J."/>
            <person name="Minx P."/>
            <person name="Pepin K.H."/>
            <person name="Johnson M."/>
            <person name="Thiruvilangam P."/>
            <person name="Bhonagiri V."/>
            <person name="Nash W.E."/>
            <person name="Mardis E.R."/>
            <person name="Wilson R.K."/>
        </authorList>
    </citation>
    <scope>NUCLEOTIDE SEQUENCE [LARGE SCALE GENOMIC DNA]</scope>
    <source>
        <strain evidence="8">ATCC BAA-613 / DSM 15670 / CCUG 46953 / JCM 12243 / WAL 16351</strain>
    </source>
</reference>
<reference evidence="7 8" key="2">
    <citation type="submission" date="2007-09" db="EMBL/GenBank/DDBJ databases">
        <title>Draft genome sequence of Clostridium bolteae (ATCC BAA-613).</title>
        <authorList>
            <person name="Sudarsanam P."/>
            <person name="Ley R."/>
            <person name="Guruge J."/>
            <person name="Turnbaugh P.J."/>
            <person name="Mahowald M."/>
            <person name="Liep D."/>
            <person name="Gordon J."/>
        </authorList>
    </citation>
    <scope>NUCLEOTIDE SEQUENCE [LARGE SCALE GENOMIC DNA]</scope>
    <source>
        <strain evidence="8">ATCC BAA-613 / DSM 15670 / CCUG 46953 / JCM 12243 / WAL 16351</strain>
    </source>
</reference>
<dbReference type="SUPFAM" id="SSF102114">
    <property type="entry name" value="Radical SAM enzymes"/>
    <property type="match status" value="1"/>
</dbReference>
<protein>
    <submittedName>
        <fullName evidence="7">Uncharacterized protein</fullName>
    </submittedName>
</protein>
<dbReference type="GO" id="GO:0046872">
    <property type="term" value="F:metal ion binding"/>
    <property type="evidence" value="ECO:0007669"/>
    <property type="project" value="UniProtKB-KW"/>
</dbReference>
<dbReference type="GO" id="GO:0043365">
    <property type="term" value="F:[formate-C-acetyltransferase]-activating enzyme activity"/>
    <property type="evidence" value="ECO:0007669"/>
    <property type="project" value="InterPro"/>
</dbReference>
<gene>
    <name evidence="7" type="ORF">CLOBOL_00702</name>
</gene>
<sequence>MECIALGTKELKVKLVMELWLNRILKETKTEGFGNRFCIWMQGCSIHCSGCANQHMWPFNVGEKVQVECLVSDIVNTRSIEGITLLGGEPLDQKEAVAQLVEAVKRQGLSVILFTGYLYDDLKKSRDICVQRILRNIDLMIDGPFIENKLDFSRPWMGSENQKYIFLSDKYSEKDLVDIKAKSQYEVRIYPDGSVKINGMGDLKKIRKFLKVDGGMV</sequence>
<proteinExistence type="predicted"/>
<dbReference type="InterPro" id="IPR012837">
    <property type="entry name" value="NrdG"/>
</dbReference>
<dbReference type="HOGENOM" id="CLU_089926_1_0_9"/>
<evidence type="ECO:0000256" key="4">
    <source>
        <dbReference type="ARBA" id="ARBA00022723"/>
    </source>
</evidence>
<keyword evidence="2" id="KW-0004">4Fe-4S</keyword>
<dbReference type="InterPro" id="IPR034457">
    <property type="entry name" value="Organic_radical-activating"/>
</dbReference>
<dbReference type="InterPro" id="IPR013785">
    <property type="entry name" value="Aldolase_TIM"/>
</dbReference>
<evidence type="ECO:0000256" key="6">
    <source>
        <dbReference type="ARBA" id="ARBA00023014"/>
    </source>
</evidence>
<evidence type="ECO:0000256" key="5">
    <source>
        <dbReference type="ARBA" id="ARBA00023004"/>
    </source>
</evidence>
<keyword evidence="3" id="KW-0949">S-adenosyl-L-methionine</keyword>
<dbReference type="GO" id="GO:0051539">
    <property type="term" value="F:4 iron, 4 sulfur cluster binding"/>
    <property type="evidence" value="ECO:0007669"/>
    <property type="project" value="UniProtKB-KW"/>
</dbReference>
<name>A8RII3_ENTBW</name>
<dbReference type="PaxDb" id="411902-CLOBOL_00702"/>
<dbReference type="SFLD" id="SFLDS00029">
    <property type="entry name" value="Radical_SAM"/>
    <property type="match status" value="1"/>
</dbReference>
<evidence type="ECO:0000256" key="1">
    <source>
        <dbReference type="ARBA" id="ARBA00001966"/>
    </source>
</evidence>
<dbReference type="SFLD" id="SFLDG01066">
    <property type="entry name" value="organic_radical-activating_enz"/>
    <property type="match status" value="1"/>
</dbReference>
<dbReference type="PANTHER" id="PTHR30352:SF2">
    <property type="entry name" value="ANAEROBIC RIBONUCLEOSIDE-TRIPHOSPHATE REDUCTASE-ACTIVATING PROTEIN"/>
    <property type="match status" value="1"/>
</dbReference>